<dbReference type="PANTHER" id="PTHR11804:SF84">
    <property type="entry name" value="SACCHAROLYSIN"/>
    <property type="match status" value="1"/>
</dbReference>
<evidence type="ECO:0000256" key="3">
    <source>
        <dbReference type="ARBA" id="ARBA00022723"/>
    </source>
</evidence>
<evidence type="ECO:0000256" key="2">
    <source>
        <dbReference type="ARBA" id="ARBA00022670"/>
    </source>
</evidence>
<evidence type="ECO:0000256" key="1">
    <source>
        <dbReference type="ARBA" id="ARBA00006040"/>
    </source>
</evidence>
<keyword evidence="5 7" id="KW-0862">Zinc</keyword>
<feature type="coiled-coil region" evidence="8">
    <location>
        <begin position="253"/>
        <end position="280"/>
    </location>
</feature>
<dbReference type="CDD" id="cd06455">
    <property type="entry name" value="M3A_TOP"/>
    <property type="match status" value="1"/>
</dbReference>
<keyword evidence="8" id="KW-0175">Coiled coil</keyword>
<keyword evidence="6 7" id="KW-0482">Metalloprotease</keyword>
<dbReference type="PANTHER" id="PTHR11804">
    <property type="entry name" value="PROTEASE M3 THIMET OLIGOPEPTIDASE-RELATED"/>
    <property type="match status" value="1"/>
</dbReference>
<name>A0A918P088_9NEIS</name>
<evidence type="ECO:0000256" key="7">
    <source>
        <dbReference type="RuleBase" id="RU003435"/>
    </source>
</evidence>
<dbReference type="Gene3D" id="3.40.390.10">
    <property type="entry name" value="Collagenase (Catalytic Domain)"/>
    <property type="match status" value="1"/>
</dbReference>
<comment type="cofactor">
    <cofactor evidence="7">
        <name>Zn(2+)</name>
        <dbReference type="ChEBI" id="CHEBI:29105"/>
    </cofactor>
    <text evidence="7">Binds 1 zinc ion.</text>
</comment>
<accession>A0A918P088</accession>
<reference evidence="10" key="2">
    <citation type="submission" date="2020-09" db="EMBL/GenBank/DDBJ databases">
        <authorList>
            <person name="Sun Q."/>
            <person name="Kim S."/>
        </authorList>
    </citation>
    <scope>NUCLEOTIDE SEQUENCE</scope>
    <source>
        <strain evidence="10">KCTC 32182</strain>
    </source>
</reference>
<dbReference type="Gene3D" id="1.10.1370.40">
    <property type="match status" value="1"/>
</dbReference>
<reference evidence="10" key="1">
    <citation type="journal article" date="2014" name="Int. J. Syst. Evol. Microbiol.">
        <title>Complete genome sequence of Corynebacterium casei LMG S-19264T (=DSM 44701T), isolated from a smear-ripened cheese.</title>
        <authorList>
            <consortium name="US DOE Joint Genome Institute (JGI-PGF)"/>
            <person name="Walter F."/>
            <person name="Albersmeier A."/>
            <person name="Kalinowski J."/>
            <person name="Ruckert C."/>
        </authorList>
    </citation>
    <scope>NUCLEOTIDE SEQUENCE</scope>
    <source>
        <strain evidence="10">KCTC 32182</strain>
    </source>
</reference>
<protein>
    <submittedName>
        <fullName evidence="10">Zn-dependent oligopeptidase</fullName>
    </submittedName>
</protein>
<evidence type="ECO:0000259" key="9">
    <source>
        <dbReference type="Pfam" id="PF01432"/>
    </source>
</evidence>
<sequence length="639" mass="71744">MVPDAPVFTVACESQLETTRRQIARFEEGRFDSDLMRAWNRMLVDLNAVWQPASLWATVSPDPDLRRAAEKCDLAFTSLFNEITQSPKLYARFRNYVAVDVVDRSARESILLDFESSGVNLPAPARGKALAIFAEIGRLQQAFARNLRENTTRLVFTEEELKGVDPGFLAGEPRDREGRYLIGFDAPEADAVMSSAQSGAVRQRYSFALSRRGGSENLVLLNRIVVLRKELARLMGYAGFADWELRSHMAGSAREVNSFLAEIKKRVEQLERNELDLLTSEKARRSGRDEARLERWDVSYYRDSYIASHYRVDASDIRKQFPTGATVDWLLLVASRLYGLDIRPSEALPVWHEDVRGYDVYDKANTCYLGSFYLDLFPRDGKLKQDATIALRSGSQIEGITPVSVLVANFSRDNLGQEELSTLFHEFGHVMHGVLSRARYQVNAGTNVKIDFIEAPSQMFEEWVRRKEALALFTEACPSCRPVDLGVVSRMNEARQFGRGIEYGRQWLYAAYDMSLAGARPGDAMKTWSAMESASPLGHVEGTQFPGIFDHIVSGGYAAGYYGYMWSQVLALDMLSAFGDNVMDPVVGLRFRKEILEKGGEASPQALVRAFLGRAPSSQAFFAEITGQRQIPSVAQARR</sequence>
<gene>
    <name evidence="10" type="primary">thoP1</name>
    <name evidence="10" type="ORF">GCM10011289_12020</name>
</gene>
<comment type="caution">
    <text evidence="10">The sequence shown here is derived from an EMBL/GenBank/DDBJ whole genome shotgun (WGS) entry which is preliminary data.</text>
</comment>
<proteinExistence type="inferred from homology"/>
<dbReference type="GO" id="GO:0006518">
    <property type="term" value="P:peptide metabolic process"/>
    <property type="evidence" value="ECO:0007669"/>
    <property type="project" value="TreeGrafter"/>
</dbReference>
<dbReference type="InterPro" id="IPR024079">
    <property type="entry name" value="MetalloPept_cat_dom_sf"/>
</dbReference>
<evidence type="ECO:0000256" key="5">
    <source>
        <dbReference type="ARBA" id="ARBA00022833"/>
    </source>
</evidence>
<dbReference type="InterPro" id="IPR045090">
    <property type="entry name" value="Pept_M3A_M3B"/>
</dbReference>
<comment type="similarity">
    <text evidence="1 7">Belongs to the peptidase M3 family.</text>
</comment>
<evidence type="ECO:0000313" key="11">
    <source>
        <dbReference type="Proteomes" id="UP000645257"/>
    </source>
</evidence>
<keyword evidence="11" id="KW-1185">Reference proteome</keyword>
<evidence type="ECO:0000256" key="8">
    <source>
        <dbReference type="SAM" id="Coils"/>
    </source>
</evidence>
<dbReference type="EMBL" id="BMYX01000005">
    <property type="protein sequence ID" value="GGY10821.1"/>
    <property type="molecule type" value="Genomic_DNA"/>
</dbReference>
<evidence type="ECO:0000313" key="10">
    <source>
        <dbReference type="EMBL" id="GGY10821.1"/>
    </source>
</evidence>
<organism evidence="10 11">
    <name type="scientific">Paludibacterium paludis</name>
    <dbReference type="NCBI Taxonomy" id="1225769"/>
    <lineage>
        <taxon>Bacteria</taxon>
        <taxon>Pseudomonadati</taxon>
        <taxon>Pseudomonadota</taxon>
        <taxon>Betaproteobacteria</taxon>
        <taxon>Neisseriales</taxon>
        <taxon>Chromobacteriaceae</taxon>
        <taxon>Paludibacterium</taxon>
    </lineage>
</organism>
<evidence type="ECO:0000256" key="6">
    <source>
        <dbReference type="ARBA" id="ARBA00023049"/>
    </source>
</evidence>
<dbReference type="GO" id="GO:0046872">
    <property type="term" value="F:metal ion binding"/>
    <property type="evidence" value="ECO:0007669"/>
    <property type="project" value="UniProtKB-UniRule"/>
</dbReference>
<dbReference type="GO" id="GO:0006508">
    <property type="term" value="P:proteolysis"/>
    <property type="evidence" value="ECO:0007669"/>
    <property type="project" value="UniProtKB-KW"/>
</dbReference>
<dbReference type="InterPro" id="IPR024077">
    <property type="entry name" value="Neurolysin/TOP_dom2"/>
</dbReference>
<dbReference type="GO" id="GO:0004222">
    <property type="term" value="F:metalloendopeptidase activity"/>
    <property type="evidence" value="ECO:0007669"/>
    <property type="project" value="InterPro"/>
</dbReference>
<evidence type="ECO:0000256" key="4">
    <source>
        <dbReference type="ARBA" id="ARBA00022801"/>
    </source>
</evidence>
<keyword evidence="2 7" id="KW-0645">Protease</keyword>
<dbReference type="InterPro" id="IPR001567">
    <property type="entry name" value="Pept_M3A_M3B_dom"/>
</dbReference>
<dbReference type="AlphaFoldDB" id="A0A918P088"/>
<dbReference type="Gene3D" id="1.10.1370.10">
    <property type="entry name" value="Neurolysin, domain 3"/>
    <property type="match status" value="1"/>
</dbReference>
<keyword evidence="3 7" id="KW-0479">Metal-binding</keyword>
<feature type="domain" description="Peptidase M3A/M3B catalytic" evidence="9">
    <location>
        <begin position="193"/>
        <end position="624"/>
    </location>
</feature>
<dbReference type="Pfam" id="PF01432">
    <property type="entry name" value="Peptidase_M3"/>
    <property type="match status" value="1"/>
</dbReference>
<dbReference type="SUPFAM" id="SSF55486">
    <property type="entry name" value="Metalloproteases ('zincins'), catalytic domain"/>
    <property type="match status" value="1"/>
</dbReference>
<keyword evidence="4 7" id="KW-0378">Hydrolase</keyword>
<dbReference type="Proteomes" id="UP000645257">
    <property type="component" value="Unassembled WGS sequence"/>
</dbReference>